<dbReference type="STRING" id="797209.GCA_000376445_02844"/>
<evidence type="ECO:0000313" key="9">
    <source>
        <dbReference type="Proteomes" id="UP000184203"/>
    </source>
</evidence>
<dbReference type="PANTHER" id="PTHR43103:SF5">
    <property type="entry name" value="4-EPIMERASE, PUTATIVE (AFU_ORTHOLOGUE AFUA_7G00360)-RELATED"/>
    <property type="match status" value="1"/>
</dbReference>
<dbReference type="InterPro" id="IPR036291">
    <property type="entry name" value="NAD(P)-bd_dom_sf"/>
</dbReference>
<evidence type="ECO:0000256" key="2">
    <source>
        <dbReference type="ARBA" id="ARBA00023002"/>
    </source>
</evidence>
<evidence type="ECO:0000259" key="5">
    <source>
        <dbReference type="Pfam" id="PF01370"/>
    </source>
</evidence>
<dbReference type="EMBL" id="FRAN01000003">
    <property type="protein sequence ID" value="SHK77934.1"/>
    <property type="molecule type" value="Genomic_DNA"/>
</dbReference>
<keyword evidence="2" id="KW-0560">Oxidoreductase</keyword>
<evidence type="ECO:0000256" key="3">
    <source>
        <dbReference type="ARBA" id="ARBA00023027"/>
    </source>
</evidence>
<dbReference type="Proteomes" id="UP000184203">
    <property type="component" value="Unassembled WGS sequence"/>
</dbReference>
<dbReference type="RefSeq" id="WP_007982414.1">
    <property type="nucleotide sequence ID" value="NZ_AEMG01000025.1"/>
</dbReference>
<reference evidence="7" key="2">
    <citation type="submission" date="2016-11" db="EMBL/GenBank/DDBJ databases">
        <authorList>
            <person name="Jaros S."/>
            <person name="Januszkiewicz K."/>
            <person name="Wedrychowicz H."/>
        </authorList>
    </citation>
    <scope>NUCLEOTIDE SEQUENCE [LARGE SCALE GENOMIC DNA]</scope>
    <source>
        <strain evidence="7">DX253</strain>
    </source>
</reference>
<dbReference type="PATRIC" id="fig|797209.4.peg.3664"/>
<reference evidence="6 8" key="1">
    <citation type="journal article" date="2014" name="ISME J.">
        <title>Trehalose/2-sulfotrehalose biosynthesis and glycine-betaine uptake are widely spread mechanisms for osmoadaptation in the Halobacteriales.</title>
        <authorList>
            <person name="Youssef N.H."/>
            <person name="Savage-Ashlock K.N."/>
            <person name="McCully A.L."/>
            <person name="Luedtke B."/>
            <person name="Shaw E.I."/>
            <person name="Hoff W.D."/>
            <person name="Elshahed M.S."/>
        </authorList>
    </citation>
    <scope>NUCLEOTIDE SEQUENCE [LARGE SCALE GENOMIC DNA]</scope>
    <source>
        <strain evidence="6 8">DX253</strain>
    </source>
</reference>
<sequence>MTRIAVTGAGGTVGRESLAALEDHDVTPITHSEHDDIDSVRCDVTDYDALSDALSGHDVVVHLAANPSPEADWRSTVDVNIEGTRNVFEAAREHGIRRVVFASSNHAVGMYNAADRTKTETMTTETAEPISHDDPPRPDSYYGVSKVTGEALGTYYADRHGIEVVNLRIGWLLPEDGLRDTQDEPEEHARFARAMWLSPRDCRDVIRAAVTADLPERAVTAHATSRNDDRFLSLLWAERALGYRPRDNATEVLE</sequence>
<dbReference type="GO" id="GO:0016491">
    <property type="term" value="F:oxidoreductase activity"/>
    <property type="evidence" value="ECO:0007669"/>
    <property type="project" value="UniProtKB-KW"/>
</dbReference>
<organism evidence="6 8">
    <name type="scientific">Haladaptatus paucihalophilus DX253</name>
    <dbReference type="NCBI Taxonomy" id="797209"/>
    <lineage>
        <taxon>Archaea</taxon>
        <taxon>Methanobacteriati</taxon>
        <taxon>Methanobacteriota</taxon>
        <taxon>Stenosarchaea group</taxon>
        <taxon>Halobacteria</taxon>
        <taxon>Halobacteriales</taxon>
        <taxon>Haladaptataceae</taxon>
        <taxon>Haladaptatus</taxon>
    </lineage>
</organism>
<accession>E7QY48</accession>
<feature type="region of interest" description="Disordered" evidence="4">
    <location>
        <begin position="118"/>
        <end position="139"/>
    </location>
</feature>
<dbReference type="eggNOG" id="arCOG04704">
    <property type="taxonomic scope" value="Archaea"/>
</dbReference>
<reference evidence="9" key="3">
    <citation type="submission" date="2016-11" db="EMBL/GenBank/DDBJ databases">
        <authorList>
            <person name="Varghese N."/>
            <person name="Submissions S."/>
        </authorList>
    </citation>
    <scope>NUCLEOTIDE SEQUENCE [LARGE SCALE GENOMIC DNA]</scope>
    <source>
        <strain evidence="9">DX253</strain>
    </source>
</reference>
<dbReference type="PANTHER" id="PTHR43103">
    <property type="entry name" value="NUCLEOSIDE-DIPHOSPHATE-SUGAR EPIMERASE"/>
    <property type="match status" value="1"/>
</dbReference>
<dbReference type="Pfam" id="PF01370">
    <property type="entry name" value="Epimerase"/>
    <property type="match status" value="1"/>
</dbReference>
<protein>
    <submittedName>
        <fullName evidence="7">L-arabinose 1-dehydrogenase [NAD(P)+]</fullName>
    </submittedName>
</protein>
<dbReference type="OrthoDB" id="199183at2157"/>
<dbReference type="Gene3D" id="3.40.50.720">
    <property type="entry name" value="NAD(P)-binding Rossmann-like Domain"/>
    <property type="match status" value="1"/>
</dbReference>
<proteinExistence type="inferred from homology"/>
<keyword evidence="9" id="KW-1185">Reference proteome</keyword>
<evidence type="ECO:0000256" key="4">
    <source>
        <dbReference type="SAM" id="MobiDB-lite"/>
    </source>
</evidence>
<dbReference type="Proteomes" id="UP000003751">
    <property type="component" value="Unassembled WGS sequence"/>
</dbReference>
<evidence type="ECO:0000313" key="7">
    <source>
        <dbReference type="EMBL" id="SHK77934.1"/>
    </source>
</evidence>
<comment type="similarity">
    <text evidence="1">Belongs to the NAD(P)-dependent epimerase/dehydratase family.</text>
</comment>
<evidence type="ECO:0000256" key="1">
    <source>
        <dbReference type="ARBA" id="ARBA00007637"/>
    </source>
</evidence>
<dbReference type="AlphaFoldDB" id="E7QY48"/>
<feature type="domain" description="NAD-dependent epimerase/dehydratase" evidence="5">
    <location>
        <begin position="4"/>
        <end position="170"/>
    </location>
</feature>
<evidence type="ECO:0000313" key="8">
    <source>
        <dbReference type="Proteomes" id="UP000003751"/>
    </source>
</evidence>
<dbReference type="EMBL" id="AEMG01000025">
    <property type="protein sequence ID" value="EFW90514.1"/>
    <property type="molecule type" value="Genomic_DNA"/>
</dbReference>
<keyword evidence="3" id="KW-0520">NAD</keyword>
<dbReference type="SUPFAM" id="SSF51735">
    <property type="entry name" value="NAD(P)-binding Rossmann-fold domains"/>
    <property type="match status" value="1"/>
</dbReference>
<dbReference type="InterPro" id="IPR001509">
    <property type="entry name" value="Epimerase_deHydtase"/>
</dbReference>
<evidence type="ECO:0000313" key="6">
    <source>
        <dbReference type="EMBL" id="EFW90514.1"/>
    </source>
</evidence>
<gene>
    <name evidence="7" type="ORF">SAMN05444342_2153</name>
    <name evidence="6" type="ORF">ZOD2009_18689</name>
</gene>
<name>E7QY48_HALPU</name>